<proteinExistence type="predicted"/>
<dbReference type="RefSeq" id="XP_031571517.1">
    <property type="nucleotide sequence ID" value="XM_031715657.1"/>
</dbReference>
<feature type="region of interest" description="Disordered" evidence="1">
    <location>
        <begin position="454"/>
        <end position="616"/>
    </location>
</feature>
<feature type="compositionally biased region" description="Basic and acidic residues" evidence="1">
    <location>
        <begin position="470"/>
        <end position="482"/>
    </location>
</feature>
<dbReference type="AlphaFoldDB" id="A0A6P8IWR7"/>
<feature type="compositionally biased region" description="Polar residues" evidence="1">
    <location>
        <begin position="592"/>
        <end position="604"/>
    </location>
</feature>
<feature type="compositionally biased region" description="Low complexity" evidence="1">
    <location>
        <begin position="483"/>
        <end position="492"/>
    </location>
</feature>
<dbReference type="GeneID" id="116305690"/>
<dbReference type="InterPro" id="IPR031747">
    <property type="entry name" value="TMEM232"/>
</dbReference>
<feature type="region of interest" description="Disordered" evidence="1">
    <location>
        <begin position="872"/>
        <end position="936"/>
    </location>
</feature>
<reference evidence="3" key="1">
    <citation type="submission" date="2025-08" db="UniProtKB">
        <authorList>
            <consortium name="RefSeq"/>
        </authorList>
    </citation>
    <scope>IDENTIFICATION</scope>
    <source>
        <tissue evidence="3">Tentacle</tissue>
    </source>
</reference>
<dbReference type="PANTHER" id="PTHR28651">
    <property type="entry name" value="TRANSMEMBRANE PROTEIN 232"/>
    <property type="match status" value="1"/>
</dbReference>
<dbReference type="Proteomes" id="UP000515163">
    <property type="component" value="Unplaced"/>
</dbReference>
<dbReference type="InParanoid" id="A0A6P8IWR7"/>
<dbReference type="PANTHER" id="PTHR28651:SF1">
    <property type="entry name" value="TRANSMEMBRANE PROTEIN 232"/>
    <property type="match status" value="1"/>
</dbReference>
<dbReference type="Pfam" id="PF15877">
    <property type="entry name" value="TMEM232"/>
    <property type="match status" value="2"/>
</dbReference>
<feature type="compositionally biased region" description="Polar residues" evidence="1">
    <location>
        <begin position="244"/>
        <end position="263"/>
    </location>
</feature>
<sequence>MPIEKYKVEHKFGIISHSQRILLENRLENKSKTSVPPGTYSRRRRHYEITENFIAKFNDSSLDGQENLLPFATKMLARVKRRVGLREGGEGDHVSLPKAWAELSLLAQLNNKELQEESLEVLITSLNQAPLLQSHIPSLFFLAMTALHWLRKIGVNQPCLRTGELKLIKMGHVVFVRLYYFYLNNSLTQGYMKEKQALLIYLAGLSEQQYVYRSFPGSLLALRFMNEVGYLICKGVPVPQEQCATSPTTIEPSRSFPGGSNSGEIPHVNSKASKESFIGYPYMEKIAEEEQHSHSPTAMRTHTSVESIHDVSATLWHILDVWRCTMHKGIGLKQALDGLSVCGTGMAAESWLDVSCAFSILAHTCSTNLSALQTFQSLAAGAFPRPAALAEIHARHLNLCEHCHSGFIGDPSAHALHQEEEIINDGLPAGSDYLSVGQTPSFVRGLREFANLSHIEKNERKQPPESIETESLRSRDEKHESSSEASFADVSSIESEGQTRRKGGKMPRRASSKQFRSSYKSFQFENGSSSSEEEETRKPKEKVTKRNSSKERLGTGVRFQTEEPGTSDTEVKPHSGTPKPGEPLERELTKGSLYSGQTAGSTVTIPLVDDDKSEGPSITKTGTSLMNDMIGAYGWPWELVYLYTEAMTSVCLHGNSSLVQKVALLGSEAYKKPKVLGKKGTVQASGLGLADMLKFKLPETKVSANKDWSWRIRFAAVQGLVRVSRHSYGDSIKDGMCSTAWNLLMRHHSTEKDMRVLEALKLAQVEVEMDKGSRAYPSMLISHIAAGLASTMLPQLPPIIDLPEMTLRPKSRVAKVTGSPPKRAPTRPSLRQEILLATASYEPPEGYGARMNKELMTVIKDQWRKQLHIDEEEEEAEKRKREGEKILREEMDGKADGKMDGKKDGTQSSIKEENLDGVDDGCGMLSSVSGRLSIKE</sequence>
<feature type="compositionally biased region" description="Polar residues" evidence="1">
    <location>
        <begin position="512"/>
        <end position="527"/>
    </location>
</feature>
<evidence type="ECO:0000256" key="1">
    <source>
        <dbReference type="SAM" id="MobiDB-lite"/>
    </source>
</evidence>
<keyword evidence="2" id="KW-1185">Reference proteome</keyword>
<evidence type="ECO:0000313" key="3">
    <source>
        <dbReference type="RefSeq" id="XP_031571517.1"/>
    </source>
</evidence>
<feature type="compositionally biased region" description="Basic and acidic residues" evidence="1">
    <location>
        <begin position="454"/>
        <end position="463"/>
    </location>
</feature>
<organism evidence="2 3">
    <name type="scientific">Actinia tenebrosa</name>
    <name type="common">Australian red waratah sea anemone</name>
    <dbReference type="NCBI Taxonomy" id="6105"/>
    <lineage>
        <taxon>Eukaryota</taxon>
        <taxon>Metazoa</taxon>
        <taxon>Cnidaria</taxon>
        <taxon>Anthozoa</taxon>
        <taxon>Hexacorallia</taxon>
        <taxon>Actiniaria</taxon>
        <taxon>Actiniidae</taxon>
        <taxon>Actinia</taxon>
    </lineage>
</organism>
<name>A0A6P8IWR7_ACTTE</name>
<dbReference type="OrthoDB" id="10016194at2759"/>
<feature type="compositionally biased region" description="Basic and acidic residues" evidence="1">
    <location>
        <begin position="535"/>
        <end position="553"/>
    </location>
</feature>
<protein>
    <submittedName>
        <fullName evidence="3">Transmembrane protein 232-like</fullName>
    </submittedName>
</protein>
<gene>
    <name evidence="3" type="primary">LOC116305690</name>
</gene>
<feature type="region of interest" description="Disordered" evidence="1">
    <location>
        <begin position="244"/>
        <end position="268"/>
    </location>
</feature>
<dbReference type="KEGG" id="aten:116305690"/>
<dbReference type="FunCoup" id="A0A6P8IWR7">
    <property type="interactions" value="54"/>
</dbReference>
<accession>A0A6P8IWR7</accession>
<feature type="compositionally biased region" description="Basic residues" evidence="1">
    <location>
        <begin position="500"/>
        <end position="511"/>
    </location>
</feature>
<feature type="compositionally biased region" description="Basic and acidic residues" evidence="1">
    <location>
        <begin position="876"/>
        <end position="914"/>
    </location>
</feature>
<evidence type="ECO:0000313" key="2">
    <source>
        <dbReference type="Proteomes" id="UP000515163"/>
    </source>
</evidence>